<feature type="coiled-coil region" evidence="1">
    <location>
        <begin position="116"/>
        <end position="147"/>
    </location>
</feature>
<protein>
    <submittedName>
        <fullName evidence="3">Uncharacterized protein</fullName>
    </submittedName>
</protein>
<dbReference type="EMBL" id="MIGC01000722">
    <property type="protein sequence ID" value="PHJ24348.1"/>
    <property type="molecule type" value="Genomic_DNA"/>
</dbReference>
<keyword evidence="4" id="KW-1185">Reference proteome</keyword>
<name>A0A2C6LAG8_9APIC</name>
<keyword evidence="1" id="KW-0175">Coiled coil</keyword>
<evidence type="ECO:0000313" key="3">
    <source>
        <dbReference type="EMBL" id="PHJ24348.1"/>
    </source>
</evidence>
<comment type="caution">
    <text evidence="3">The sequence shown here is derived from an EMBL/GenBank/DDBJ whole genome shotgun (WGS) entry which is preliminary data.</text>
</comment>
<organism evidence="3 4">
    <name type="scientific">Cystoisospora suis</name>
    <dbReference type="NCBI Taxonomy" id="483139"/>
    <lineage>
        <taxon>Eukaryota</taxon>
        <taxon>Sar</taxon>
        <taxon>Alveolata</taxon>
        <taxon>Apicomplexa</taxon>
        <taxon>Conoidasida</taxon>
        <taxon>Coccidia</taxon>
        <taxon>Eucoccidiorida</taxon>
        <taxon>Eimeriorina</taxon>
        <taxon>Sarcocystidae</taxon>
        <taxon>Cystoisospora</taxon>
    </lineage>
</organism>
<proteinExistence type="predicted"/>
<dbReference type="RefSeq" id="XP_067926021.1">
    <property type="nucleotide sequence ID" value="XM_068062004.1"/>
</dbReference>
<gene>
    <name evidence="3" type="ORF">CSUI_001801</name>
</gene>
<feature type="compositionally biased region" description="Pro residues" evidence="2">
    <location>
        <begin position="235"/>
        <end position="248"/>
    </location>
</feature>
<feature type="region of interest" description="Disordered" evidence="2">
    <location>
        <begin position="206"/>
        <end position="248"/>
    </location>
</feature>
<reference evidence="3 4" key="1">
    <citation type="journal article" date="2017" name="Int. J. Parasitol.">
        <title>The genome of the protozoan parasite Cystoisospora suis and a reverse vaccinology approach to identify vaccine candidates.</title>
        <authorList>
            <person name="Palmieri N."/>
            <person name="Shrestha A."/>
            <person name="Ruttkowski B."/>
            <person name="Beck T."/>
            <person name="Vogl C."/>
            <person name="Tomley F."/>
            <person name="Blake D.P."/>
            <person name="Joachim A."/>
        </authorList>
    </citation>
    <scope>NUCLEOTIDE SEQUENCE [LARGE SCALE GENOMIC DNA]</scope>
    <source>
        <strain evidence="3 4">Wien I</strain>
    </source>
</reference>
<dbReference type="GeneID" id="94425215"/>
<dbReference type="AlphaFoldDB" id="A0A2C6LAG8"/>
<evidence type="ECO:0000256" key="1">
    <source>
        <dbReference type="SAM" id="Coils"/>
    </source>
</evidence>
<sequence length="248" mass="28336">MSVFMRESEREWRELHAALEKEIHDTRNEVRALTQFKDEGVVPRLEDAMTSEAREQLKNLTERVEEIETGIVHQVTQACETIARQHSRLSAQSGFEHQSAIVALKNDMSLFMRESEQEWREQHAILEKKLEDALREKEARRRGKNADVPSLALHAKMNGEGKKHRQVSSEMKTIDDDACRRALPLQDHRTTGLHCHQEDYTRQPICPSTSFDRLPGDKPSRHSSYGSCAGGMSPTFPPLSPPPLSIVY</sequence>
<feature type="coiled-coil region" evidence="1">
    <location>
        <begin position="9"/>
        <end position="70"/>
    </location>
</feature>
<dbReference type="Proteomes" id="UP000221165">
    <property type="component" value="Unassembled WGS sequence"/>
</dbReference>
<evidence type="ECO:0000313" key="4">
    <source>
        <dbReference type="Proteomes" id="UP000221165"/>
    </source>
</evidence>
<accession>A0A2C6LAG8</accession>
<evidence type="ECO:0000256" key="2">
    <source>
        <dbReference type="SAM" id="MobiDB-lite"/>
    </source>
</evidence>
<dbReference type="VEuPathDB" id="ToxoDB:CSUI_001801"/>